<feature type="region of interest" description="Disordered" evidence="1">
    <location>
        <begin position="215"/>
        <end position="320"/>
    </location>
</feature>
<dbReference type="Gene3D" id="2.30.29.30">
    <property type="entry name" value="Pleckstrin-homology domain (PH domain)/Phosphotyrosine-binding domain (PTB)"/>
    <property type="match status" value="1"/>
</dbReference>
<proteinExistence type="predicted"/>
<feature type="compositionally biased region" description="Pro residues" evidence="1">
    <location>
        <begin position="244"/>
        <end position="254"/>
    </location>
</feature>
<feature type="domain" description="WH1" evidence="2">
    <location>
        <begin position="19"/>
        <end position="130"/>
    </location>
</feature>
<evidence type="ECO:0000259" key="2">
    <source>
        <dbReference type="PROSITE" id="PS50229"/>
    </source>
</evidence>
<feature type="compositionally biased region" description="Basic and acidic residues" evidence="1">
    <location>
        <begin position="215"/>
        <end position="226"/>
    </location>
</feature>
<protein>
    <recommendedName>
        <fullName evidence="2">WH1 domain-containing protein</fullName>
    </recommendedName>
</protein>
<dbReference type="InterPro" id="IPR033927">
    <property type="entry name" value="WASPfam_EVH1"/>
</dbReference>
<keyword evidence="4" id="KW-1185">Reference proteome</keyword>
<dbReference type="InterPro" id="IPR011993">
    <property type="entry name" value="PH-like_dom_sf"/>
</dbReference>
<accession>A0A0C3PSW7</accession>
<evidence type="ECO:0000313" key="3">
    <source>
        <dbReference type="EMBL" id="KIO11769.1"/>
    </source>
</evidence>
<dbReference type="InterPro" id="IPR036936">
    <property type="entry name" value="CRIB_dom_sf"/>
</dbReference>
<dbReference type="CDD" id="cd01205">
    <property type="entry name" value="EVH1_WASP-like"/>
    <property type="match status" value="1"/>
</dbReference>
<dbReference type="OrthoDB" id="8963340at2759"/>
<dbReference type="Gene3D" id="3.90.810.10">
    <property type="entry name" value="CRIB domain"/>
    <property type="match status" value="1"/>
</dbReference>
<dbReference type="AlphaFoldDB" id="A0A0C3PSW7"/>
<dbReference type="HOGENOM" id="CLU_015385_0_0_1"/>
<reference evidence="4" key="2">
    <citation type="submission" date="2015-01" db="EMBL/GenBank/DDBJ databases">
        <title>Evolutionary Origins and Diversification of the Mycorrhizal Mutualists.</title>
        <authorList>
            <consortium name="DOE Joint Genome Institute"/>
            <consortium name="Mycorrhizal Genomics Consortium"/>
            <person name="Kohler A."/>
            <person name="Kuo A."/>
            <person name="Nagy L.G."/>
            <person name="Floudas D."/>
            <person name="Copeland A."/>
            <person name="Barry K.W."/>
            <person name="Cichocki N."/>
            <person name="Veneault-Fourrey C."/>
            <person name="LaButti K."/>
            <person name="Lindquist E.A."/>
            <person name="Lipzen A."/>
            <person name="Lundell T."/>
            <person name="Morin E."/>
            <person name="Murat C."/>
            <person name="Riley R."/>
            <person name="Ohm R."/>
            <person name="Sun H."/>
            <person name="Tunlid A."/>
            <person name="Henrissat B."/>
            <person name="Grigoriev I.V."/>
            <person name="Hibbett D.S."/>
            <person name="Martin F."/>
        </authorList>
    </citation>
    <scope>NUCLEOTIDE SEQUENCE [LARGE SCALE GENOMIC DNA]</scope>
    <source>
        <strain evidence="4">Marx 270</strain>
    </source>
</reference>
<dbReference type="Proteomes" id="UP000054217">
    <property type="component" value="Unassembled WGS sequence"/>
</dbReference>
<dbReference type="InParanoid" id="A0A0C3PSW7"/>
<dbReference type="EMBL" id="KN831949">
    <property type="protein sequence ID" value="KIO11769.1"/>
    <property type="molecule type" value="Genomic_DNA"/>
</dbReference>
<reference evidence="3 4" key="1">
    <citation type="submission" date="2014-04" db="EMBL/GenBank/DDBJ databases">
        <authorList>
            <consortium name="DOE Joint Genome Institute"/>
            <person name="Kuo A."/>
            <person name="Kohler A."/>
            <person name="Costa M.D."/>
            <person name="Nagy L.G."/>
            <person name="Floudas D."/>
            <person name="Copeland A."/>
            <person name="Barry K.W."/>
            <person name="Cichocki N."/>
            <person name="Veneault-Fourrey C."/>
            <person name="LaButti K."/>
            <person name="Lindquist E.A."/>
            <person name="Lipzen A."/>
            <person name="Lundell T."/>
            <person name="Morin E."/>
            <person name="Murat C."/>
            <person name="Sun H."/>
            <person name="Tunlid A."/>
            <person name="Henrissat B."/>
            <person name="Grigoriev I.V."/>
            <person name="Hibbett D.S."/>
            <person name="Martin F."/>
            <person name="Nordberg H.P."/>
            <person name="Cantor M.N."/>
            <person name="Hua S.X."/>
        </authorList>
    </citation>
    <scope>NUCLEOTIDE SEQUENCE [LARGE SCALE GENOMIC DNA]</scope>
    <source>
        <strain evidence="3 4">Marx 270</strain>
    </source>
</reference>
<evidence type="ECO:0000313" key="4">
    <source>
        <dbReference type="Proteomes" id="UP000054217"/>
    </source>
</evidence>
<evidence type="ECO:0000256" key="1">
    <source>
        <dbReference type="SAM" id="MobiDB-lite"/>
    </source>
</evidence>
<dbReference type="PROSITE" id="PS50229">
    <property type="entry name" value="WH1"/>
    <property type="match status" value="1"/>
</dbReference>
<dbReference type="SMART" id="SM00461">
    <property type="entry name" value="WH1"/>
    <property type="match status" value="1"/>
</dbReference>
<dbReference type="InterPro" id="IPR000697">
    <property type="entry name" value="WH1/EVH1_dom"/>
</dbReference>
<dbReference type="SUPFAM" id="SSF50729">
    <property type="entry name" value="PH domain-like"/>
    <property type="match status" value="1"/>
</dbReference>
<organism evidence="3 4">
    <name type="scientific">Pisolithus tinctorius Marx 270</name>
    <dbReference type="NCBI Taxonomy" id="870435"/>
    <lineage>
        <taxon>Eukaryota</taxon>
        <taxon>Fungi</taxon>
        <taxon>Dikarya</taxon>
        <taxon>Basidiomycota</taxon>
        <taxon>Agaricomycotina</taxon>
        <taxon>Agaricomycetes</taxon>
        <taxon>Agaricomycetidae</taxon>
        <taxon>Boletales</taxon>
        <taxon>Sclerodermatineae</taxon>
        <taxon>Pisolithaceae</taxon>
        <taxon>Pisolithus</taxon>
    </lineage>
</organism>
<dbReference type="Pfam" id="PF00568">
    <property type="entry name" value="WH1"/>
    <property type="match status" value="1"/>
</dbReference>
<gene>
    <name evidence="3" type="ORF">M404DRAFT_965081</name>
</gene>
<dbReference type="STRING" id="870435.A0A0C3PSW7"/>
<name>A0A0C3PSW7_PISTI</name>
<sequence>MSPKSALFEGEKTTVKSAIPSEDNKIYFATPVRVYFAHPQQYKWTYGGLQGALALVEDFSKRAYFVKLVDIFGSRGVIWSHEVYEGLELNQDKPFFYSFAGDSCMIGLVFSDQKDAKLFHKKLTNRKAIKAKATQVAKPVSKGGKIDKSMISGPVQGSFKHVAHMEFDLEKGFIVEGVDKSWGQLAADLGVHGIPTDVVEANTDFIREFFEKAKQNGHIQDTEPAKKKPPPPPVPRRGMHDDVPPPPPPPPPPTSASALPAMPPSQPGRADLLASIRGQSVHNLRKTPKVDPNATSTLAPTADEPSTRSGDSGGTTVAAGGDLTAALAAALLQRSKKLGESDEEDEDDDDWD</sequence>